<reference evidence="1" key="1">
    <citation type="submission" date="2021-06" db="EMBL/GenBank/DDBJ databases">
        <authorList>
            <person name="Kallberg Y."/>
            <person name="Tangrot J."/>
            <person name="Rosling A."/>
        </authorList>
    </citation>
    <scope>NUCLEOTIDE SEQUENCE</scope>
    <source>
        <strain evidence="1">UK204</strain>
    </source>
</reference>
<evidence type="ECO:0000313" key="1">
    <source>
        <dbReference type="EMBL" id="CAG8658751.1"/>
    </source>
</evidence>
<dbReference type="EMBL" id="CAJVPQ010004816">
    <property type="protein sequence ID" value="CAG8658751.1"/>
    <property type="molecule type" value="Genomic_DNA"/>
</dbReference>
<gene>
    <name evidence="1" type="ORF">FCALED_LOCUS11441</name>
</gene>
<name>A0A9N9E194_9GLOM</name>
<keyword evidence="2" id="KW-1185">Reference proteome</keyword>
<comment type="caution">
    <text evidence="1">The sequence shown here is derived from an EMBL/GenBank/DDBJ whole genome shotgun (WGS) entry which is preliminary data.</text>
</comment>
<proteinExistence type="predicted"/>
<protein>
    <submittedName>
        <fullName evidence="1">15369_t:CDS:1</fullName>
    </submittedName>
</protein>
<sequence length="56" mass="6335">MMLIIVVKQQFQTNHPTILSDINDAPYRNSMVDEGDAQGLLIYHLSVDTDGKIIFD</sequence>
<dbReference type="AlphaFoldDB" id="A0A9N9E194"/>
<feature type="non-terminal residue" evidence="1">
    <location>
        <position position="56"/>
    </location>
</feature>
<evidence type="ECO:0000313" key="2">
    <source>
        <dbReference type="Proteomes" id="UP000789570"/>
    </source>
</evidence>
<accession>A0A9N9E194</accession>
<dbReference type="Proteomes" id="UP000789570">
    <property type="component" value="Unassembled WGS sequence"/>
</dbReference>
<organism evidence="1 2">
    <name type="scientific">Funneliformis caledonium</name>
    <dbReference type="NCBI Taxonomy" id="1117310"/>
    <lineage>
        <taxon>Eukaryota</taxon>
        <taxon>Fungi</taxon>
        <taxon>Fungi incertae sedis</taxon>
        <taxon>Mucoromycota</taxon>
        <taxon>Glomeromycotina</taxon>
        <taxon>Glomeromycetes</taxon>
        <taxon>Glomerales</taxon>
        <taxon>Glomeraceae</taxon>
        <taxon>Funneliformis</taxon>
    </lineage>
</organism>